<organism evidence="6 7">
    <name type="scientific">Microlunatus parietis</name>
    <dbReference type="NCBI Taxonomy" id="682979"/>
    <lineage>
        <taxon>Bacteria</taxon>
        <taxon>Bacillati</taxon>
        <taxon>Actinomycetota</taxon>
        <taxon>Actinomycetes</taxon>
        <taxon>Propionibacteriales</taxon>
        <taxon>Propionibacteriaceae</taxon>
        <taxon>Microlunatus</taxon>
    </lineage>
</organism>
<evidence type="ECO:0000259" key="5">
    <source>
        <dbReference type="PROSITE" id="PS50977"/>
    </source>
</evidence>
<evidence type="ECO:0000313" key="6">
    <source>
        <dbReference type="EMBL" id="NYE70066.1"/>
    </source>
</evidence>
<dbReference type="Gene3D" id="1.10.357.10">
    <property type="entry name" value="Tetracycline Repressor, domain 2"/>
    <property type="match status" value="1"/>
</dbReference>
<feature type="domain" description="HTH tetR-type" evidence="5">
    <location>
        <begin position="13"/>
        <end position="73"/>
    </location>
</feature>
<reference evidence="6 7" key="1">
    <citation type="submission" date="2020-07" db="EMBL/GenBank/DDBJ databases">
        <title>Sequencing the genomes of 1000 actinobacteria strains.</title>
        <authorList>
            <person name="Klenk H.-P."/>
        </authorList>
    </citation>
    <scope>NUCLEOTIDE SEQUENCE [LARGE SCALE GENOMIC DNA]</scope>
    <source>
        <strain evidence="6 7">DSM 22083</strain>
    </source>
</reference>
<dbReference type="Proteomes" id="UP000569914">
    <property type="component" value="Unassembled WGS sequence"/>
</dbReference>
<name>A0A7Y9LBQ6_9ACTN</name>
<proteinExistence type="predicted"/>
<keyword evidence="2 4" id="KW-0238">DNA-binding</keyword>
<feature type="DNA-binding region" description="H-T-H motif" evidence="4">
    <location>
        <begin position="36"/>
        <end position="55"/>
    </location>
</feature>
<sequence length="210" mass="22784">MVLTPGLRERKKQRTRRLLVEAAARLFAEQGYAETTVAEIAAAAEVSPKTMFSYFAGKSDILFAGDRHRLDLALEVITERAPDRTPADLLTALAEELLASYTPTDDTDEITGVPYSLRLQLIATVPELQARSSQLLQEAQQRLAEALHQSYPDRLDRITAAGVVGALLGAAQTARLVSLVQGDPPKRILAASRRGMEIALHGIRAAVSEA</sequence>
<comment type="caution">
    <text evidence="6">The sequence shown here is derived from an EMBL/GenBank/DDBJ whole genome shotgun (WGS) entry which is preliminary data.</text>
</comment>
<dbReference type="InterPro" id="IPR009057">
    <property type="entry name" value="Homeodomain-like_sf"/>
</dbReference>
<dbReference type="Gene3D" id="1.10.10.60">
    <property type="entry name" value="Homeodomain-like"/>
    <property type="match status" value="1"/>
</dbReference>
<keyword evidence="3" id="KW-0804">Transcription</keyword>
<dbReference type="RefSeq" id="WP_179749264.1">
    <property type="nucleotide sequence ID" value="NZ_JACCBU010000001.1"/>
</dbReference>
<dbReference type="PANTHER" id="PTHR30055:SF234">
    <property type="entry name" value="HTH-TYPE TRANSCRIPTIONAL REGULATOR BETI"/>
    <property type="match status" value="1"/>
</dbReference>
<keyword evidence="7" id="KW-1185">Reference proteome</keyword>
<dbReference type="PROSITE" id="PS50977">
    <property type="entry name" value="HTH_TETR_2"/>
    <property type="match status" value="1"/>
</dbReference>
<protein>
    <submittedName>
        <fullName evidence="6">AcrR family transcriptional regulator</fullName>
    </submittedName>
</protein>
<gene>
    <name evidence="6" type="ORF">BKA15_001395</name>
</gene>
<dbReference type="InterPro" id="IPR001647">
    <property type="entry name" value="HTH_TetR"/>
</dbReference>
<dbReference type="Pfam" id="PF00440">
    <property type="entry name" value="TetR_N"/>
    <property type="match status" value="1"/>
</dbReference>
<dbReference type="EMBL" id="JACCBU010000001">
    <property type="protein sequence ID" value="NYE70066.1"/>
    <property type="molecule type" value="Genomic_DNA"/>
</dbReference>
<dbReference type="AlphaFoldDB" id="A0A7Y9LBQ6"/>
<dbReference type="SUPFAM" id="SSF46689">
    <property type="entry name" value="Homeodomain-like"/>
    <property type="match status" value="1"/>
</dbReference>
<evidence type="ECO:0000313" key="7">
    <source>
        <dbReference type="Proteomes" id="UP000569914"/>
    </source>
</evidence>
<dbReference type="PRINTS" id="PR00455">
    <property type="entry name" value="HTHTETR"/>
</dbReference>
<evidence type="ECO:0000256" key="4">
    <source>
        <dbReference type="PROSITE-ProRule" id="PRU00335"/>
    </source>
</evidence>
<accession>A0A7Y9LBQ6</accession>
<evidence type="ECO:0000256" key="1">
    <source>
        <dbReference type="ARBA" id="ARBA00023015"/>
    </source>
</evidence>
<dbReference type="GO" id="GO:0003700">
    <property type="term" value="F:DNA-binding transcription factor activity"/>
    <property type="evidence" value="ECO:0007669"/>
    <property type="project" value="TreeGrafter"/>
</dbReference>
<keyword evidence="1" id="KW-0805">Transcription regulation</keyword>
<dbReference type="GO" id="GO:0000976">
    <property type="term" value="F:transcription cis-regulatory region binding"/>
    <property type="evidence" value="ECO:0007669"/>
    <property type="project" value="TreeGrafter"/>
</dbReference>
<evidence type="ECO:0000256" key="3">
    <source>
        <dbReference type="ARBA" id="ARBA00023163"/>
    </source>
</evidence>
<dbReference type="InterPro" id="IPR050109">
    <property type="entry name" value="HTH-type_TetR-like_transc_reg"/>
</dbReference>
<dbReference type="PANTHER" id="PTHR30055">
    <property type="entry name" value="HTH-TYPE TRANSCRIPTIONAL REGULATOR RUTR"/>
    <property type="match status" value="1"/>
</dbReference>
<evidence type="ECO:0000256" key="2">
    <source>
        <dbReference type="ARBA" id="ARBA00023125"/>
    </source>
</evidence>